<evidence type="ECO:0000313" key="3">
    <source>
        <dbReference type="Proteomes" id="UP000294593"/>
    </source>
</evidence>
<accession>A0A4R6RRF2</accession>
<dbReference type="OrthoDB" id="8536890at2"/>
<keyword evidence="3" id="KW-1185">Reference proteome</keyword>
<reference evidence="2 3" key="1">
    <citation type="submission" date="2019-03" db="EMBL/GenBank/DDBJ databases">
        <title>Genomic Encyclopedia of Type Strains, Phase IV (KMG-IV): sequencing the most valuable type-strain genomes for metagenomic binning, comparative biology and taxonomic classification.</title>
        <authorList>
            <person name="Goeker M."/>
        </authorList>
    </citation>
    <scope>NUCLEOTIDE SEQUENCE [LARGE SCALE GENOMIC DNA]</scope>
    <source>
        <strain evidence="2 3">DSM 11901</strain>
    </source>
</reference>
<dbReference type="InterPro" id="IPR017896">
    <property type="entry name" value="4Fe4S_Fe-S-bd"/>
</dbReference>
<evidence type="ECO:0000259" key="1">
    <source>
        <dbReference type="PROSITE" id="PS51379"/>
    </source>
</evidence>
<feature type="domain" description="4Fe-4S ferredoxin-type" evidence="1">
    <location>
        <begin position="16"/>
        <end position="46"/>
    </location>
</feature>
<gene>
    <name evidence="2" type="ORF">EV672_101648</name>
</gene>
<name>A0A4R6RRF2_9BURK</name>
<dbReference type="PROSITE" id="PS51379">
    <property type="entry name" value="4FE4S_FER_2"/>
    <property type="match status" value="1"/>
</dbReference>
<evidence type="ECO:0000313" key="2">
    <source>
        <dbReference type="EMBL" id="TDP88496.1"/>
    </source>
</evidence>
<protein>
    <recommendedName>
        <fullName evidence="1">4Fe-4S ferredoxin-type domain-containing protein</fullName>
    </recommendedName>
</protein>
<sequence>MPRDHQVIYIHPEAPPKPTLGAPCNGCGVCCLAEPCPAGMLVSRKRHGACDALVWSEASGAAPARYQCGLVLRAVGPGAPDWRAGPWWRRVWLAWVRRLISAGSGCDASLDVLTQPDHAAPANGAESGTK</sequence>
<organism evidence="2 3">
    <name type="scientific">Aquabacterium commune</name>
    <dbReference type="NCBI Taxonomy" id="70586"/>
    <lineage>
        <taxon>Bacteria</taxon>
        <taxon>Pseudomonadati</taxon>
        <taxon>Pseudomonadota</taxon>
        <taxon>Betaproteobacteria</taxon>
        <taxon>Burkholderiales</taxon>
        <taxon>Aquabacterium</taxon>
    </lineage>
</organism>
<proteinExistence type="predicted"/>
<comment type="caution">
    <text evidence="2">The sequence shown here is derived from an EMBL/GenBank/DDBJ whole genome shotgun (WGS) entry which is preliminary data.</text>
</comment>
<dbReference type="RefSeq" id="WP_133606133.1">
    <property type="nucleotide sequence ID" value="NZ_SNXW01000001.1"/>
</dbReference>
<dbReference type="Proteomes" id="UP000294593">
    <property type="component" value="Unassembled WGS sequence"/>
</dbReference>
<dbReference type="EMBL" id="SNXW01000001">
    <property type="protein sequence ID" value="TDP88496.1"/>
    <property type="molecule type" value="Genomic_DNA"/>
</dbReference>
<dbReference type="AlphaFoldDB" id="A0A4R6RRF2"/>